<accession>A0AC60PS59</accession>
<sequence>MEIMQETDQSFREDNMFSQEDYNYIFKDLNESDIYNSLLQASCPDQSSTPELSHALAPDSNFCLDEFTFSPVDIKMEPCSPDSYSQSSCNYPDPDSYLNSINMGQCSPAGGVVVPETPPDTPPTQSGSSTPPHPGDPFSPSFTLTITASSPTREGGTAPFAPVPPLSPLGPVHRGSVGNPGHATVVETVPATAPTPQTLMLTAEEFARLTAQGVLTIKTNAAATTPVAPKMVSPQSRLPVLKAPLKMAAAPVGALIPGATKGPCPTMPVIKTEPMAMSKPSFLFANAAAMLNPSNDNKALKRQQRMIKNRESACLSRKKRKEYLQKLELEVRELTNENSRLSEENVHLRQRVSQLEAEVAVHRKQTTPSIKKTTALLAVMFMLTVNVAPFSGLFRSSSSDLGAGVTLPAQRATWGRHLLWSQQQELADDAFVPDLGSVGGEIAGSAPSSAEFLGALDVQRPPRNGSLKCPSYVNQTESLRSNSQSYRLIKAYSSKSKD</sequence>
<evidence type="ECO:0000313" key="2">
    <source>
        <dbReference type="Proteomes" id="UP000805193"/>
    </source>
</evidence>
<evidence type="ECO:0000313" key="1">
    <source>
        <dbReference type="EMBL" id="KAG0423364.1"/>
    </source>
</evidence>
<comment type="caution">
    <text evidence="1">The sequence shown here is derived from an EMBL/GenBank/DDBJ whole genome shotgun (WGS) entry which is preliminary data.</text>
</comment>
<dbReference type="Proteomes" id="UP000805193">
    <property type="component" value="Unassembled WGS sequence"/>
</dbReference>
<keyword evidence="2" id="KW-1185">Reference proteome</keyword>
<name>A0AC60PS59_IXOPE</name>
<protein>
    <submittedName>
        <fullName evidence="1">Uncharacterized protein</fullName>
    </submittedName>
</protein>
<organism evidence="1 2">
    <name type="scientific">Ixodes persulcatus</name>
    <name type="common">Taiga tick</name>
    <dbReference type="NCBI Taxonomy" id="34615"/>
    <lineage>
        <taxon>Eukaryota</taxon>
        <taxon>Metazoa</taxon>
        <taxon>Ecdysozoa</taxon>
        <taxon>Arthropoda</taxon>
        <taxon>Chelicerata</taxon>
        <taxon>Arachnida</taxon>
        <taxon>Acari</taxon>
        <taxon>Parasitiformes</taxon>
        <taxon>Ixodida</taxon>
        <taxon>Ixodoidea</taxon>
        <taxon>Ixodidae</taxon>
        <taxon>Ixodinae</taxon>
        <taxon>Ixodes</taxon>
    </lineage>
</organism>
<dbReference type="EMBL" id="JABSTQ010010111">
    <property type="protein sequence ID" value="KAG0423364.1"/>
    <property type="molecule type" value="Genomic_DNA"/>
</dbReference>
<proteinExistence type="predicted"/>
<reference evidence="1 2" key="1">
    <citation type="journal article" date="2020" name="Cell">
        <title>Large-Scale Comparative Analyses of Tick Genomes Elucidate Their Genetic Diversity and Vector Capacities.</title>
        <authorList>
            <consortium name="Tick Genome and Microbiome Consortium (TIGMIC)"/>
            <person name="Jia N."/>
            <person name="Wang J."/>
            <person name="Shi W."/>
            <person name="Du L."/>
            <person name="Sun Y."/>
            <person name="Zhan W."/>
            <person name="Jiang J.F."/>
            <person name="Wang Q."/>
            <person name="Zhang B."/>
            <person name="Ji P."/>
            <person name="Bell-Sakyi L."/>
            <person name="Cui X.M."/>
            <person name="Yuan T.T."/>
            <person name="Jiang B.G."/>
            <person name="Yang W.F."/>
            <person name="Lam T.T."/>
            <person name="Chang Q.C."/>
            <person name="Ding S.J."/>
            <person name="Wang X.J."/>
            <person name="Zhu J.G."/>
            <person name="Ruan X.D."/>
            <person name="Zhao L."/>
            <person name="Wei J.T."/>
            <person name="Ye R.Z."/>
            <person name="Que T.C."/>
            <person name="Du C.H."/>
            <person name="Zhou Y.H."/>
            <person name="Cheng J.X."/>
            <person name="Dai P.F."/>
            <person name="Guo W.B."/>
            <person name="Han X.H."/>
            <person name="Huang E.J."/>
            <person name="Li L.F."/>
            <person name="Wei W."/>
            <person name="Gao Y.C."/>
            <person name="Liu J.Z."/>
            <person name="Shao H.Z."/>
            <person name="Wang X."/>
            <person name="Wang C.C."/>
            <person name="Yang T.C."/>
            <person name="Huo Q.B."/>
            <person name="Li W."/>
            <person name="Chen H.Y."/>
            <person name="Chen S.E."/>
            <person name="Zhou L.G."/>
            <person name="Ni X.B."/>
            <person name="Tian J.H."/>
            <person name="Sheng Y."/>
            <person name="Liu T."/>
            <person name="Pan Y.S."/>
            <person name="Xia L.Y."/>
            <person name="Li J."/>
            <person name="Zhao F."/>
            <person name="Cao W.C."/>
        </authorList>
    </citation>
    <scope>NUCLEOTIDE SEQUENCE [LARGE SCALE GENOMIC DNA]</scope>
    <source>
        <strain evidence="1">Iper-2018</strain>
    </source>
</reference>
<gene>
    <name evidence="1" type="ORF">HPB47_000880</name>
</gene>